<name>A0ABR1EL49_NECAM</name>
<reference evidence="1 2" key="1">
    <citation type="submission" date="2023-08" db="EMBL/GenBank/DDBJ databases">
        <title>A Necator americanus chromosomal reference genome.</title>
        <authorList>
            <person name="Ilik V."/>
            <person name="Petrzelkova K.J."/>
            <person name="Pardy F."/>
            <person name="Fuh T."/>
            <person name="Niatou-Singa F.S."/>
            <person name="Gouil Q."/>
            <person name="Baker L."/>
            <person name="Ritchie M.E."/>
            <person name="Jex A.R."/>
            <person name="Gazzola D."/>
            <person name="Li H."/>
            <person name="Toshio Fujiwara R."/>
            <person name="Zhan B."/>
            <person name="Aroian R.V."/>
            <person name="Pafco B."/>
            <person name="Schwarz E.M."/>
        </authorList>
    </citation>
    <scope>NUCLEOTIDE SEQUENCE [LARGE SCALE GENOMIC DNA]</scope>
    <source>
        <strain evidence="1 2">Aroian</strain>
        <tissue evidence="1">Whole animal</tissue>
    </source>
</reference>
<evidence type="ECO:0000313" key="2">
    <source>
        <dbReference type="Proteomes" id="UP001303046"/>
    </source>
</evidence>
<comment type="caution">
    <text evidence="1">The sequence shown here is derived from an EMBL/GenBank/DDBJ whole genome shotgun (WGS) entry which is preliminary data.</text>
</comment>
<dbReference type="Proteomes" id="UP001303046">
    <property type="component" value="Unassembled WGS sequence"/>
</dbReference>
<evidence type="ECO:0000313" key="1">
    <source>
        <dbReference type="EMBL" id="KAK6763397.1"/>
    </source>
</evidence>
<protein>
    <submittedName>
        <fullName evidence="1">Uncharacterized protein</fullName>
    </submittedName>
</protein>
<dbReference type="EMBL" id="JAVFWL010000006">
    <property type="protein sequence ID" value="KAK6763397.1"/>
    <property type="molecule type" value="Genomic_DNA"/>
</dbReference>
<organism evidence="1 2">
    <name type="scientific">Necator americanus</name>
    <name type="common">Human hookworm</name>
    <dbReference type="NCBI Taxonomy" id="51031"/>
    <lineage>
        <taxon>Eukaryota</taxon>
        <taxon>Metazoa</taxon>
        <taxon>Ecdysozoa</taxon>
        <taxon>Nematoda</taxon>
        <taxon>Chromadorea</taxon>
        <taxon>Rhabditida</taxon>
        <taxon>Rhabditina</taxon>
        <taxon>Rhabditomorpha</taxon>
        <taxon>Strongyloidea</taxon>
        <taxon>Ancylostomatidae</taxon>
        <taxon>Bunostominae</taxon>
        <taxon>Necator</taxon>
    </lineage>
</organism>
<gene>
    <name evidence="1" type="primary">Necator_chrX.g24084</name>
    <name evidence="1" type="ORF">RB195_023919</name>
</gene>
<proteinExistence type="predicted"/>
<keyword evidence="2" id="KW-1185">Reference proteome</keyword>
<accession>A0ABR1EL49</accession>
<sequence length="97" mass="11050">MTSARRLGQTNAMSFLRTRNRIVVMTLFRRKLMGGGGTVMPANKPKRFEAHHPQVSEANATDSLEVWHFSKQCQRKLTKTHIDRSVERTVGAKRVVT</sequence>